<dbReference type="RefSeq" id="WP_087345714.1">
    <property type="nucleotide sequence ID" value="NZ_CP103178.1"/>
</dbReference>
<dbReference type="Proteomes" id="UP000195950">
    <property type="component" value="Unassembled WGS sequence"/>
</dbReference>
<protein>
    <submittedName>
        <fullName evidence="1">MshD</fullName>
    </submittedName>
</protein>
<accession>A0A1Y4II17</accession>
<dbReference type="AlphaFoldDB" id="A0A1Y4II17"/>
<proteinExistence type="predicted"/>
<reference evidence="2" key="1">
    <citation type="submission" date="2017-04" db="EMBL/GenBank/DDBJ databases">
        <title>Function of individual gut microbiota members based on whole genome sequencing of pure cultures obtained from chicken caecum.</title>
        <authorList>
            <person name="Medvecky M."/>
            <person name="Cejkova D."/>
            <person name="Polansky O."/>
            <person name="Karasova D."/>
            <person name="Kubasova T."/>
            <person name="Cizek A."/>
            <person name="Rychlik I."/>
        </authorList>
    </citation>
    <scope>NUCLEOTIDE SEQUENCE [LARGE SCALE GENOMIC DNA]</scope>
    <source>
        <strain evidence="2">An199</strain>
    </source>
</reference>
<evidence type="ECO:0000313" key="2">
    <source>
        <dbReference type="Proteomes" id="UP000195950"/>
    </source>
</evidence>
<name>A0A1Y4II17_PARDI</name>
<organism evidence="1 2">
    <name type="scientific">Parabacteroides distasonis</name>
    <dbReference type="NCBI Taxonomy" id="823"/>
    <lineage>
        <taxon>Bacteria</taxon>
        <taxon>Pseudomonadati</taxon>
        <taxon>Bacteroidota</taxon>
        <taxon>Bacteroidia</taxon>
        <taxon>Bacteroidales</taxon>
        <taxon>Tannerellaceae</taxon>
        <taxon>Parabacteroides</taxon>
    </lineage>
</organism>
<gene>
    <name evidence="1" type="ORF">B5F32_15050</name>
</gene>
<comment type="caution">
    <text evidence="1">The sequence shown here is derived from an EMBL/GenBank/DDBJ whole genome shotgun (WGS) entry which is preliminary data.</text>
</comment>
<dbReference type="EMBL" id="NFJX01000015">
    <property type="protein sequence ID" value="OUP16502.1"/>
    <property type="molecule type" value="Genomic_DNA"/>
</dbReference>
<evidence type="ECO:0000313" key="1">
    <source>
        <dbReference type="EMBL" id="OUP16502.1"/>
    </source>
</evidence>
<sequence length="184" mass="21137">MRHLIVVCLAFMTGLNVACSRDVDLGKNDLHSESMIEQVSDDTMDIIGFTLAHELATTEGYLPYGVGDEFGYTGSYTYKSYVVRTEHTYQDDGTSLWVWNDTINSRVGFYPYLRSEVYDLADIQFHIRSCAYRSMMSVGETTDMYDTALLHIIRSITTGEDMDVWIPCKPSELRYRCVVYHLEE</sequence>